<dbReference type="EMBL" id="AEJF01000219">
    <property type="protein sequence ID" value="KLU21455.1"/>
    <property type="molecule type" value="Genomic_DNA"/>
</dbReference>
<evidence type="ECO:0000313" key="3">
    <source>
        <dbReference type="Proteomes" id="UP000035963"/>
    </source>
</evidence>
<protein>
    <recommendedName>
        <fullName evidence="4">Type VI secretion protein</fullName>
    </recommendedName>
</protein>
<evidence type="ECO:0000313" key="2">
    <source>
        <dbReference type="EMBL" id="KLU21455.1"/>
    </source>
</evidence>
<dbReference type="PATRIC" id="fig|908627.4.peg.8029"/>
<proteinExistence type="predicted"/>
<comment type="caution">
    <text evidence="2">The sequence shown here is derived from an EMBL/GenBank/DDBJ whole genome shotgun (WGS) entry which is preliminary data.</text>
</comment>
<accession>A0A0J1CL16</accession>
<gene>
    <name evidence="2" type="ORF">EOS_35920</name>
</gene>
<reference evidence="2 3" key="1">
    <citation type="journal article" date="2015" name="Genome Announc.">
        <title>Draft Genome Sequence of Burkholderia sp. Strain PML1(12), an Ectomycorrhizosphere-Inhabiting Bacterium with Effective Mineral-Weathering Ability.</title>
        <authorList>
            <person name="Uroz S."/>
            <person name="Oger P."/>
        </authorList>
    </citation>
    <scope>NUCLEOTIDE SEQUENCE [LARGE SCALE GENOMIC DNA]</scope>
    <source>
        <strain evidence="3">PML1(12)</strain>
    </source>
</reference>
<evidence type="ECO:0008006" key="4">
    <source>
        <dbReference type="Google" id="ProtNLM"/>
    </source>
</evidence>
<dbReference type="InterPro" id="IPR017734">
    <property type="entry name" value="T6SS_SciN"/>
</dbReference>
<keyword evidence="3" id="KW-1185">Reference proteome</keyword>
<dbReference type="Gene3D" id="2.60.40.4150">
    <property type="entry name" value="Type VI secretion system, lipoprotein SciN"/>
    <property type="match status" value="1"/>
</dbReference>
<dbReference type="AlphaFoldDB" id="A0A0J1CL16"/>
<organism evidence="2 3">
    <name type="scientific">Caballeronia mineralivorans PML1(12)</name>
    <dbReference type="NCBI Taxonomy" id="908627"/>
    <lineage>
        <taxon>Bacteria</taxon>
        <taxon>Pseudomonadati</taxon>
        <taxon>Pseudomonadota</taxon>
        <taxon>Betaproteobacteria</taxon>
        <taxon>Burkholderiales</taxon>
        <taxon>Burkholderiaceae</taxon>
        <taxon>Caballeronia</taxon>
    </lineage>
</organism>
<feature type="region of interest" description="Disordered" evidence="1">
    <location>
        <begin position="160"/>
        <end position="202"/>
    </location>
</feature>
<evidence type="ECO:0000256" key="1">
    <source>
        <dbReference type="SAM" id="MobiDB-lite"/>
    </source>
</evidence>
<dbReference type="Pfam" id="PF12790">
    <property type="entry name" value="T6SS-SciN"/>
    <property type="match status" value="1"/>
</dbReference>
<dbReference type="Proteomes" id="UP000035963">
    <property type="component" value="Unassembled WGS sequence"/>
</dbReference>
<name>A0A0J1CL16_9BURK</name>
<sequence>MFGGNSQADALGKLQWGYQDRSIDVVWSADRALNSHGETSHTLLLAILQCTDPNVFKAYVTEPEKLATLLSAKTVPQGFLQVDRVFVQPGSDGAISLARAQNAQYVGVVAGYYALEPARVARLYRIGVSVDSQGFLIKTRTASPASLQINLQLGPDGLLGGESSRALPRAPVQPKAGEVPITEPSPESTTSRVPYSDRAKTS</sequence>
<dbReference type="InterPro" id="IPR038706">
    <property type="entry name" value="Type_VI_SciN-like_sf"/>
</dbReference>